<dbReference type="EMBL" id="JPKY01000040">
    <property type="protein sequence ID" value="KFH44957.1"/>
    <property type="molecule type" value="Genomic_DNA"/>
</dbReference>
<dbReference type="HOGENOM" id="CLU_2960170_0_0_1"/>
<name>A0A086T6H5_HAPC1</name>
<comment type="caution">
    <text evidence="1">The sequence shown here is derived from an EMBL/GenBank/DDBJ whole genome shotgun (WGS) entry which is preliminary data.</text>
</comment>
<proteinExistence type="predicted"/>
<sequence>MEMACLEAGGEWVEVRRSEQVGKYKAKEPEGLLAVVVRLHSIIRSCRNLHGSGNVKSRC</sequence>
<gene>
    <name evidence="1" type="ORF">ACRE_042500</name>
</gene>
<keyword evidence="2" id="KW-1185">Reference proteome</keyword>
<organism evidence="1 2">
    <name type="scientific">Hapsidospora chrysogenum (strain ATCC 11550 / CBS 779.69 / DSM 880 / IAM 14645 / JCM 23072 / IMI 49137)</name>
    <name type="common">Acremonium chrysogenum</name>
    <dbReference type="NCBI Taxonomy" id="857340"/>
    <lineage>
        <taxon>Eukaryota</taxon>
        <taxon>Fungi</taxon>
        <taxon>Dikarya</taxon>
        <taxon>Ascomycota</taxon>
        <taxon>Pezizomycotina</taxon>
        <taxon>Sordariomycetes</taxon>
        <taxon>Hypocreomycetidae</taxon>
        <taxon>Hypocreales</taxon>
        <taxon>Bionectriaceae</taxon>
        <taxon>Hapsidospora</taxon>
    </lineage>
</organism>
<evidence type="ECO:0000313" key="1">
    <source>
        <dbReference type="EMBL" id="KFH44957.1"/>
    </source>
</evidence>
<dbReference type="Proteomes" id="UP000029964">
    <property type="component" value="Unassembled WGS sequence"/>
</dbReference>
<accession>A0A086T6H5</accession>
<dbReference type="AlphaFoldDB" id="A0A086T6H5"/>
<evidence type="ECO:0000313" key="2">
    <source>
        <dbReference type="Proteomes" id="UP000029964"/>
    </source>
</evidence>
<protein>
    <submittedName>
        <fullName evidence="1">Uncharacterized protein</fullName>
    </submittedName>
</protein>
<reference evidence="2" key="1">
    <citation type="journal article" date="2014" name="Genome Announc.">
        <title>Genome sequence and annotation of Acremonium chrysogenum, producer of the beta-lactam antibiotic cephalosporin C.</title>
        <authorList>
            <person name="Terfehr D."/>
            <person name="Dahlmann T.A."/>
            <person name="Specht T."/>
            <person name="Zadra I."/>
            <person name="Kuernsteiner H."/>
            <person name="Kueck U."/>
        </authorList>
    </citation>
    <scope>NUCLEOTIDE SEQUENCE [LARGE SCALE GENOMIC DNA]</scope>
    <source>
        <strain evidence="2">ATCC 11550 / CBS 779.69 / DSM 880 / IAM 14645 / JCM 23072 / IMI 49137</strain>
    </source>
</reference>